<evidence type="ECO:0000313" key="1">
    <source>
        <dbReference type="EMBL" id="TGO71268.1"/>
    </source>
</evidence>
<accession>A0A4Z1JCH5</accession>
<keyword evidence="2" id="KW-1185">Reference proteome</keyword>
<sequence length="210" mass="22987">MNLFRSQGKVRRYKEVAASRSMGSSIGIGECTLSMISHLTKAADLVKSIETKRLEDEQQLKGVSKAGESDPAAEKLFGQIVMSATEIKTALGKVEKRARFLPDGTPCITLDGTEEETLTRIAKEGGVEICARTKTILVDPLGEMMNTQWLPQTDLAENAIKKDWTKYSEVCQSITSDMIAHLGGYKQLENSSESTSSPLLKKNTAQCNIL</sequence>
<comment type="caution">
    <text evidence="1">The sequence shown here is derived from an EMBL/GenBank/DDBJ whole genome shotgun (WGS) entry which is preliminary data.</text>
</comment>
<dbReference type="AlphaFoldDB" id="A0A4Z1JCH5"/>
<dbReference type="EMBL" id="PQXM01000597">
    <property type="protein sequence ID" value="TGO71268.1"/>
    <property type="molecule type" value="Genomic_DNA"/>
</dbReference>
<reference evidence="1 2" key="1">
    <citation type="submission" date="2017-12" db="EMBL/GenBank/DDBJ databases">
        <title>Comparative genomics of Botrytis spp.</title>
        <authorList>
            <person name="Valero-Jimenez C.A."/>
            <person name="Tapia P."/>
            <person name="Veloso J."/>
            <person name="Silva-Moreno E."/>
            <person name="Staats M."/>
            <person name="Valdes J.H."/>
            <person name="Van Kan J.A.L."/>
        </authorList>
    </citation>
    <scope>NUCLEOTIDE SEQUENCE [LARGE SCALE GENOMIC DNA]</scope>
    <source>
        <strain evidence="1 2">Be9601</strain>
    </source>
</reference>
<name>A0A4Z1JCH5_9HELO</name>
<evidence type="ECO:0000313" key="2">
    <source>
        <dbReference type="Proteomes" id="UP000297229"/>
    </source>
</evidence>
<proteinExistence type="predicted"/>
<gene>
    <name evidence="1" type="ORF">BELL_0599g00050</name>
</gene>
<dbReference type="Proteomes" id="UP000297229">
    <property type="component" value="Unassembled WGS sequence"/>
</dbReference>
<protein>
    <submittedName>
        <fullName evidence="1">Uncharacterized protein</fullName>
    </submittedName>
</protein>
<organism evidence="1 2">
    <name type="scientific">Botrytis elliptica</name>
    <dbReference type="NCBI Taxonomy" id="278938"/>
    <lineage>
        <taxon>Eukaryota</taxon>
        <taxon>Fungi</taxon>
        <taxon>Dikarya</taxon>
        <taxon>Ascomycota</taxon>
        <taxon>Pezizomycotina</taxon>
        <taxon>Leotiomycetes</taxon>
        <taxon>Helotiales</taxon>
        <taxon>Sclerotiniaceae</taxon>
        <taxon>Botrytis</taxon>
    </lineage>
</organism>